<accession>A0A7K1V5N1</accession>
<dbReference type="RefSeq" id="WP_157391381.1">
    <property type="nucleotide sequence ID" value="NZ_WRPP01000007.1"/>
</dbReference>
<keyword evidence="3" id="KW-1185">Reference proteome</keyword>
<dbReference type="PROSITE" id="PS51819">
    <property type="entry name" value="VOC"/>
    <property type="match status" value="1"/>
</dbReference>
<evidence type="ECO:0000313" key="2">
    <source>
        <dbReference type="EMBL" id="MVU81769.1"/>
    </source>
</evidence>
<proteinExistence type="predicted"/>
<feature type="domain" description="VOC" evidence="1">
    <location>
        <begin position="2"/>
        <end position="122"/>
    </location>
</feature>
<sequence length="128" mass="13730">MKILGAEITLTVTDPRESSRFFCTHLGFRESISDADFACLERDDADVAIVLVRRDPEAPPPATGPGPTGVLVSFDVADIAAESDRLSEEGAPVTAPLHRAPAGRWLLRLTDPNRVDVQLTQWAPPAGA</sequence>
<name>A0A7K1V5N1_9NOCA</name>
<organism evidence="2 3">
    <name type="scientific">Nocardia terrae</name>
    <dbReference type="NCBI Taxonomy" id="2675851"/>
    <lineage>
        <taxon>Bacteria</taxon>
        <taxon>Bacillati</taxon>
        <taxon>Actinomycetota</taxon>
        <taxon>Actinomycetes</taxon>
        <taxon>Mycobacteriales</taxon>
        <taxon>Nocardiaceae</taxon>
        <taxon>Nocardia</taxon>
    </lineage>
</organism>
<reference evidence="2 3" key="1">
    <citation type="submission" date="2019-12" db="EMBL/GenBank/DDBJ databases">
        <title>Nocardia sp. nov. ET3-3 isolated from soil.</title>
        <authorList>
            <person name="Kanchanasin P."/>
            <person name="Tanasupawat S."/>
            <person name="Yuki M."/>
            <person name="Kudo T."/>
        </authorList>
    </citation>
    <scope>NUCLEOTIDE SEQUENCE [LARGE SCALE GENOMIC DNA]</scope>
    <source>
        <strain evidence="2 3">ET3-3</strain>
    </source>
</reference>
<evidence type="ECO:0000259" key="1">
    <source>
        <dbReference type="PROSITE" id="PS51819"/>
    </source>
</evidence>
<evidence type="ECO:0000313" key="3">
    <source>
        <dbReference type="Proteomes" id="UP000466794"/>
    </source>
</evidence>
<dbReference type="SUPFAM" id="SSF54593">
    <property type="entry name" value="Glyoxalase/Bleomycin resistance protein/Dihydroxybiphenyl dioxygenase"/>
    <property type="match status" value="1"/>
</dbReference>
<dbReference type="InterPro" id="IPR004360">
    <property type="entry name" value="Glyas_Fos-R_dOase_dom"/>
</dbReference>
<protein>
    <submittedName>
        <fullName evidence="2">Glyoxalase</fullName>
    </submittedName>
</protein>
<dbReference type="Proteomes" id="UP000466794">
    <property type="component" value="Unassembled WGS sequence"/>
</dbReference>
<dbReference type="InterPro" id="IPR037523">
    <property type="entry name" value="VOC_core"/>
</dbReference>
<dbReference type="InterPro" id="IPR029068">
    <property type="entry name" value="Glyas_Bleomycin-R_OHBP_Dase"/>
</dbReference>
<dbReference type="Gene3D" id="3.10.180.10">
    <property type="entry name" value="2,3-Dihydroxybiphenyl 1,2-Dioxygenase, domain 1"/>
    <property type="match status" value="1"/>
</dbReference>
<dbReference type="Pfam" id="PF00903">
    <property type="entry name" value="Glyoxalase"/>
    <property type="match status" value="1"/>
</dbReference>
<dbReference type="AlphaFoldDB" id="A0A7K1V5N1"/>
<comment type="caution">
    <text evidence="2">The sequence shown here is derived from an EMBL/GenBank/DDBJ whole genome shotgun (WGS) entry which is preliminary data.</text>
</comment>
<dbReference type="EMBL" id="WRPP01000007">
    <property type="protein sequence ID" value="MVU81769.1"/>
    <property type="molecule type" value="Genomic_DNA"/>
</dbReference>
<gene>
    <name evidence="2" type="ORF">GPX89_31600</name>
</gene>